<name>A0ABR3GSI1_9PEZI</name>
<keyword evidence="1" id="KW-0732">Signal</keyword>
<feature type="chain" id="PRO_5047404296" evidence="1">
    <location>
        <begin position="20"/>
        <end position="196"/>
    </location>
</feature>
<evidence type="ECO:0000313" key="2">
    <source>
        <dbReference type="EMBL" id="KAL0638682.1"/>
    </source>
</evidence>
<proteinExistence type="predicted"/>
<dbReference type="Proteomes" id="UP001447188">
    <property type="component" value="Unassembled WGS sequence"/>
</dbReference>
<feature type="signal peptide" evidence="1">
    <location>
        <begin position="1"/>
        <end position="19"/>
    </location>
</feature>
<organism evidence="2 3">
    <name type="scientific">Discina gigas</name>
    <dbReference type="NCBI Taxonomy" id="1032678"/>
    <lineage>
        <taxon>Eukaryota</taxon>
        <taxon>Fungi</taxon>
        <taxon>Dikarya</taxon>
        <taxon>Ascomycota</taxon>
        <taxon>Pezizomycotina</taxon>
        <taxon>Pezizomycetes</taxon>
        <taxon>Pezizales</taxon>
        <taxon>Discinaceae</taxon>
        <taxon>Discina</taxon>
    </lineage>
</organism>
<protein>
    <submittedName>
        <fullName evidence="2">Uncharacterized protein</fullName>
    </submittedName>
</protein>
<reference evidence="2 3" key="1">
    <citation type="submission" date="2024-02" db="EMBL/GenBank/DDBJ databases">
        <title>Discinaceae phylogenomics.</title>
        <authorList>
            <person name="Dirks A.C."/>
            <person name="James T.Y."/>
        </authorList>
    </citation>
    <scope>NUCLEOTIDE SEQUENCE [LARGE SCALE GENOMIC DNA]</scope>
    <source>
        <strain evidence="2 3">ACD0624</strain>
    </source>
</reference>
<accession>A0ABR3GSI1</accession>
<gene>
    <name evidence="2" type="ORF">Q9L58_002260</name>
</gene>
<keyword evidence="3" id="KW-1185">Reference proteome</keyword>
<comment type="caution">
    <text evidence="2">The sequence shown here is derived from an EMBL/GenBank/DDBJ whole genome shotgun (WGS) entry which is preliminary data.</text>
</comment>
<sequence>MKFILASLTAAAAAFVASAAPIETPEGVMADLPARFGLSLVTEDPNMNGLRIQMFNAVLYIPYGAVSKNWPPVDAFFTGGNGHITLDRTVHKTPSPNVPTDPEPSGDWNLLIYPAVDTLSFDPEEYYLAWDPIKFPVIVGRWVQDSNGLLHLLDADGALVRNGLRICGAEHATYQFWWDPFPYIECPVAQFKIIPL</sequence>
<evidence type="ECO:0000313" key="3">
    <source>
        <dbReference type="Proteomes" id="UP001447188"/>
    </source>
</evidence>
<evidence type="ECO:0000256" key="1">
    <source>
        <dbReference type="SAM" id="SignalP"/>
    </source>
</evidence>
<dbReference type="EMBL" id="JBBBZM010000019">
    <property type="protein sequence ID" value="KAL0638682.1"/>
    <property type="molecule type" value="Genomic_DNA"/>
</dbReference>